<evidence type="ECO:0000259" key="4">
    <source>
        <dbReference type="PROSITE" id="PS50002"/>
    </source>
</evidence>
<dbReference type="STRING" id="4829.A0A168NQN0"/>
<feature type="compositionally biased region" description="Low complexity" evidence="3">
    <location>
        <begin position="254"/>
        <end position="284"/>
    </location>
</feature>
<accession>A0A168NQN0</accession>
<feature type="region of interest" description="Disordered" evidence="3">
    <location>
        <begin position="254"/>
        <end position="305"/>
    </location>
</feature>
<feature type="compositionally biased region" description="Polar residues" evidence="3">
    <location>
        <begin position="1093"/>
        <end position="1109"/>
    </location>
</feature>
<feature type="region of interest" description="Disordered" evidence="3">
    <location>
        <begin position="1"/>
        <end position="23"/>
    </location>
</feature>
<feature type="compositionally biased region" description="Low complexity" evidence="3">
    <location>
        <begin position="900"/>
        <end position="933"/>
    </location>
</feature>
<feature type="compositionally biased region" description="Low complexity" evidence="3">
    <location>
        <begin position="814"/>
        <end position="839"/>
    </location>
</feature>
<dbReference type="GO" id="GO:0015630">
    <property type="term" value="C:microtubule cytoskeleton"/>
    <property type="evidence" value="ECO:0007669"/>
    <property type="project" value="TreeGrafter"/>
</dbReference>
<dbReference type="InterPro" id="IPR001452">
    <property type="entry name" value="SH3_domain"/>
</dbReference>
<feature type="compositionally biased region" description="Polar residues" evidence="3">
    <location>
        <begin position="404"/>
        <end position="417"/>
    </location>
</feature>
<feature type="region of interest" description="Disordered" evidence="3">
    <location>
        <begin position="198"/>
        <end position="241"/>
    </location>
</feature>
<feature type="compositionally biased region" description="Basic and acidic residues" evidence="3">
    <location>
        <begin position="1283"/>
        <end position="1292"/>
    </location>
</feature>
<dbReference type="EMBL" id="LT553497">
    <property type="protein sequence ID" value="SAM01008.1"/>
    <property type="molecule type" value="Genomic_DNA"/>
</dbReference>
<feature type="region of interest" description="Disordered" evidence="3">
    <location>
        <begin position="748"/>
        <end position="789"/>
    </location>
</feature>
<dbReference type="InterPro" id="IPR036028">
    <property type="entry name" value="SH3-like_dom_sf"/>
</dbReference>
<feature type="compositionally biased region" description="Acidic residues" evidence="3">
    <location>
        <begin position="1015"/>
        <end position="1027"/>
    </location>
</feature>
<sequence length="1292" mass="142029">MTSTINVSTQQQHQQQGWQRPSSIVTENEALSAKENEYQQHHHVNTDNDQNDMIIEEDGSSSMSSSPSIPDENINFDLVYALHTFTATVEGQASVVKGDALILMEDTNIYWWLVEVLKTREIGYIPAENIETPYERLARLNKHRNVEITSPSPDTTVTTLVSSEFTSLTTSSSKRVTIAAEDSLEKINFYEVESDFELDDERSLDGDNESFQDAEQDVSQVESLSSGHNTLASPKVLVHPDDDDLTIQSVNELQAQQEQQQQQQQYSQHDQVVPQQQPQQRPQQYLTPWKRDSSSLSLSSDGGSKHHSIETHSLRVFAGNIGQGPLFHAFDILATTTTDDLLKEVVKRFNIGDMVSDDQNSTIEYYIAVQGADGDDYILAAQDKPLSIFKTLTASLTTPMPAVSQNICRKPQEQNGSTRRKRSSSFGNHEQTSFEEDSVIRFYVHRRIKRAHERQGLVYIKVSLYPDDGSTGDLTDDPHHNQHPLATTTSSSTFFFKNKKKKLSTAAIKTEIDRIDKILPVSYDSLVGTVIKTALEKFHVPDAEADGMQPQQIDQKSHPLDATPQLTQHSMTTKYYMSVRTGTGQETSLHASDIMANVLHDQQQKVSDHISSDLLFILRQCDSPGRKTRQQPPFPLSSLSKQDRKGSNSSIGSNSEDRRPSILNILMDSPPRSADDRRPSYKSSPLASPRSFINDRRRSNHSVSQERSNSLVPSIAESSSSSLLALPSNYALSPPVMPITRSRQSSCSALSINAPSDQLDSSDPDASCNSKNSTATDTKKRKEGSSFKQQLKRLVGWGSSSSPKLKKVNDLTISTSPSTSASSKSAPSQQQQQQALTSQSAFISTGSNFSFTKAEGMQSNISTTSAPMMTGAASTSTSSLPQQVSQQQQQQHPMAGRSTSWYINNNSSSHSILPSTPSNNLSTSTSSSSSSPPAGQWQHVDSVMMVHDASFAAKNQQLISEGTSNDTLSQEIPPPPVPPKTGNESQLSGISGSFTTTSSNNSALIAQSHGNSNAIDDDDDDYEEDDGMVSSGSSDFDDDDDTETVEIGGVINSASLEDSDESDDPDLPEQRQRLHSVTSLYRGDQVKPRDDGNSASGEGSAVDKTSNFNKEAVVPVIPASQEQPIPHQQQQQQQQSQLQPQQQQQDDFDSDLFFLVTQGVDYLKTRECTKWEDEENGYRYHPWNRPQPLNSTAASATTKQPSSSSSLPPPLPSLPMEPTMESSDARVDQKATNTTKTSDPDNEERYSDNALVSPPLSPSKLIQSPQVDKKPVLSSSVVTPKDVSVDDEVKTL</sequence>
<dbReference type="Proteomes" id="UP000078561">
    <property type="component" value="Unassembled WGS sequence"/>
</dbReference>
<evidence type="ECO:0000313" key="5">
    <source>
        <dbReference type="EMBL" id="SAM01008.1"/>
    </source>
</evidence>
<reference evidence="5" key="1">
    <citation type="submission" date="2016-04" db="EMBL/GenBank/DDBJ databases">
        <authorList>
            <person name="Evans L.H."/>
            <person name="Alamgir A."/>
            <person name="Owens N."/>
            <person name="Weber N.D."/>
            <person name="Virtaneva K."/>
            <person name="Barbian K."/>
            <person name="Babar A."/>
            <person name="Rosenke K."/>
        </authorList>
    </citation>
    <scope>NUCLEOTIDE SEQUENCE [LARGE SCALE GENOMIC DNA]</scope>
    <source>
        <strain evidence="5">CBS 101.48</strain>
    </source>
</reference>
<feature type="compositionally biased region" description="Low complexity" evidence="3">
    <location>
        <begin position="10"/>
        <end position="19"/>
    </location>
</feature>
<feature type="compositionally biased region" description="Polar residues" evidence="3">
    <location>
        <begin position="1187"/>
        <end position="1200"/>
    </location>
</feature>
<dbReference type="Pfam" id="PF00018">
    <property type="entry name" value="SH3_1"/>
    <property type="match status" value="1"/>
</dbReference>
<feature type="compositionally biased region" description="Low complexity" evidence="3">
    <location>
        <begin position="863"/>
        <end position="891"/>
    </location>
</feature>
<evidence type="ECO:0000313" key="6">
    <source>
        <dbReference type="Proteomes" id="UP000078561"/>
    </source>
</evidence>
<feature type="region of interest" description="Disordered" evidence="3">
    <location>
        <begin position="43"/>
        <end position="69"/>
    </location>
</feature>
<dbReference type="PANTHER" id="PTHR47775">
    <property type="entry name" value="BUD SITE SELECTION PROTEIN 14"/>
    <property type="match status" value="1"/>
</dbReference>
<feature type="region of interest" description="Disordered" evidence="3">
    <location>
        <begin position="813"/>
        <end position="839"/>
    </location>
</feature>
<dbReference type="GO" id="GO:0030950">
    <property type="term" value="P:establishment or maintenance of actin cytoskeleton polarity"/>
    <property type="evidence" value="ECO:0007669"/>
    <property type="project" value="TreeGrafter"/>
</dbReference>
<dbReference type="OMA" id="IEYYIAV"/>
<dbReference type="PANTHER" id="PTHR47775:SF1">
    <property type="entry name" value="BUD SITE SELECTION PROTEIN 14"/>
    <property type="match status" value="1"/>
</dbReference>
<dbReference type="GO" id="GO:0008104">
    <property type="term" value="P:intracellular protein localization"/>
    <property type="evidence" value="ECO:0007669"/>
    <property type="project" value="TreeGrafter"/>
</dbReference>
<feature type="compositionally biased region" description="Polar residues" evidence="3">
    <location>
        <begin position="217"/>
        <end position="232"/>
    </location>
</feature>
<dbReference type="SMART" id="SM00326">
    <property type="entry name" value="SH3"/>
    <property type="match status" value="1"/>
</dbReference>
<feature type="region of interest" description="Disordered" evidence="3">
    <location>
        <begin position="863"/>
        <end position="936"/>
    </location>
</feature>
<feature type="compositionally biased region" description="Polar residues" evidence="3">
    <location>
        <begin position="767"/>
        <end position="776"/>
    </location>
</feature>
<evidence type="ECO:0000256" key="2">
    <source>
        <dbReference type="PROSITE-ProRule" id="PRU00192"/>
    </source>
</evidence>
<dbReference type="InterPro" id="IPR053039">
    <property type="entry name" value="Polarity_Bud-Selection_Reg"/>
</dbReference>
<feature type="compositionally biased region" description="Low complexity" evidence="3">
    <location>
        <begin position="1121"/>
        <end position="1145"/>
    </location>
</feature>
<organism evidence="5">
    <name type="scientific">Absidia glauca</name>
    <name type="common">Pin mould</name>
    <dbReference type="NCBI Taxonomy" id="4829"/>
    <lineage>
        <taxon>Eukaryota</taxon>
        <taxon>Fungi</taxon>
        <taxon>Fungi incertae sedis</taxon>
        <taxon>Mucoromycota</taxon>
        <taxon>Mucoromycotina</taxon>
        <taxon>Mucoromycetes</taxon>
        <taxon>Mucorales</taxon>
        <taxon>Cunninghamellaceae</taxon>
        <taxon>Absidia</taxon>
    </lineage>
</organism>
<dbReference type="OrthoDB" id="196165at2759"/>
<feature type="region of interest" description="Disordered" evidence="3">
    <location>
        <begin position="964"/>
        <end position="1150"/>
    </location>
</feature>
<feature type="domain" description="SH3" evidence="4">
    <location>
        <begin position="74"/>
        <end position="135"/>
    </location>
</feature>
<keyword evidence="6" id="KW-1185">Reference proteome</keyword>
<feature type="region of interest" description="Disordered" evidence="3">
    <location>
        <begin position="404"/>
        <end position="430"/>
    </location>
</feature>
<keyword evidence="1 2" id="KW-0728">SH3 domain</keyword>
<dbReference type="Gene3D" id="2.30.30.40">
    <property type="entry name" value="SH3 Domains"/>
    <property type="match status" value="1"/>
</dbReference>
<feature type="compositionally biased region" description="Polar residues" evidence="3">
    <location>
        <begin position="1003"/>
        <end position="1014"/>
    </location>
</feature>
<feature type="region of interest" description="Disordered" evidence="3">
    <location>
        <begin position="624"/>
        <end position="714"/>
    </location>
</feature>
<dbReference type="SUPFAM" id="SSF50044">
    <property type="entry name" value="SH3-domain"/>
    <property type="match status" value="1"/>
</dbReference>
<proteinExistence type="predicted"/>
<feature type="compositionally biased region" description="Acidic residues" evidence="3">
    <location>
        <begin position="198"/>
        <end position="216"/>
    </location>
</feature>
<name>A0A168NQN0_ABSGL</name>
<feature type="compositionally biased region" description="Polar residues" evidence="3">
    <location>
        <begin position="748"/>
        <end position="761"/>
    </location>
</feature>
<feature type="compositionally biased region" description="Acidic residues" evidence="3">
    <location>
        <begin position="1035"/>
        <end position="1044"/>
    </location>
</feature>
<feature type="compositionally biased region" description="Low complexity" evidence="3">
    <location>
        <begin position="988"/>
        <end position="1002"/>
    </location>
</feature>
<dbReference type="GO" id="GO:0051286">
    <property type="term" value="C:cell tip"/>
    <property type="evidence" value="ECO:0007669"/>
    <property type="project" value="TreeGrafter"/>
</dbReference>
<dbReference type="PROSITE" id="PS50002">
    <property type="entry name" value="SH3"/>
    <property type="match status" value="1"/>
</dbReference>
<feature type="region of interest" description="Disordered" evidence="3">
    <location>
        <begin position="1167"/>
        <end position="1292"/>
    </location>
</feature>
<feature type="compositionally biased region" description="Acidic residues" evidence="3">
    <location>
        <begin position="1057"/>
        <end position="1067"/>
    </location>
</feature>
<gene>
    <name evidence="5" type="primary">ABSGL_06744.1 scaffold 8661</name>
</gene>
<evidence type="ECO:0000256" key="3">
    <source>
        <dbReference type="SAM" id="MobiDB-lite"/>
    </source>
</evidence>
<protein>
    <recommendedName>
        <fullName evidence="4">SH3 domain-containing protein</fullName>
    </recommendedName>
</protein>
<dbReference type="InParanoid" id="A0A168NQN0"/>
<evidence type="ECO:0000256" key="1">
    <source>
        <dbReference type="ARBA" id="ARBA00022443"/>
    </source>
</evidence>